<evidence type="ECO:0000313" key="4">
    <source>
        <dbReference type="Proteomes" id="UP000320176"/>
    </source>
</evidence>
<dbReference type="InterPro" id="IPR017850">
    <property type="entry name" value="Alkaline_phosphatase_core_sf"/>
</dbReference>
<dbReference type="GO" id="GO:0004065">
    <property type="term" value="F:arylsulfatase activity"/>
    <property type="evidence" value="ECO:0007669"/>
    <property type="project" value="UniProtKB-EC"/>
</dbReference>
<dbReference type="OrthoDB" id="9762324at2"/>
<evidence type="ECO:0000259" key="2">
    <source>
        <dbReference type="Pfam" id="PF00884"/>
    </source>
</evidence>
<feature type="domain" description="Sulfatase N-terminal" evidence="2">
    <location>
        <begin position="54"/>
        <end position="344"/>
    </location>
</feature>
<feature type="chain" id="PRO_5022680618" evidence="1">
    <location>
        <begin position="32"/>
        <end position="549"/>
    </location>
</feature>
<dbReference type="EC" id="3.1.6.1" evidence="3"/>
<comment type="caution">
    <text evidence="3">The sequence shown here is derived from an EMBL/GenBank/DDBJ whole genome shotgun (WGS) entry which is preliminary data.</text>
</comment>
<dbReference type="AlphaFoldDB" id="A0A5C6B506"/>
<dbReference type="Proteomes" id="UP000320176">
    <property type="component" value="Unassembled WGS sequence"/>
</dbReference>
<dbReference type="InterPro" id="IPR052701">
    <property type="entry name" value="GAG_Ulvan_Degrading_Sulfatases"/>
</dbReference>
<sequence precursor="true">MYRQIVACFVGFPLLLSVLLLSVPSPKIAQAQSAVDQASASQASASQASAAQRPNILLAIADDWSYGHATAYGCQWVQTPSFDSIAREGLLFQNAFTPNAKCAPSRATILTGRYSWQLEQAGNHMCVFPPKFGGYVERLTADGYFAGYTGKGWGPGIANDVDGKARQITGKQYSKLKSKPPTKQISGIDYAANFAEFLGDVPKDTPWVFWYGATEPHRGYEYGSGVRAGKTLDSIERVPGYWPDNETVRNDMLDYAVEVEHYDNHLGRILNHLRESGQLNNTLIVATSDHGMPFPRAKGQAYEHSNHVPLAIRWSAGIQDPGHEVDAVVNFTDLAPTFLQAAGINNAGPIMQPISGKSLFDLFENQDDAAASRDHVLVGKERHDIGRPESGGYPIRGIRKGGLLYLRNFQPDRWPAGNPETGYLNCDGGATKTEILNMRRNGQAQTFWRLCFGQRPAEELYDIENDPDCTNNLIGSAQHAEAVAKLKQQMTTELSQQGDPRMFGKGDVFDRYPYSSSATDNFYERYMAGEKVNAGWVNKSDFETEPVKP</sequence>
<evidence type="ECO:0000313" key="3">
    <source>
        <dbReference type="EMBL" id="TWU05564.1"/>
    </source>
</evidence>
<dbReference type="CDD" id="cd16027">
    <property type="entry name" value="SGSH"/>
    <property type="match status" value="1"/>
</dbReference>
<dbReference type="SUPFAM" id="SSF53649">
    <property type="entry name" value="Alkaline phosphatase-like"/>
    <property type="match status" value="1"/>
</dbReference>
<protein>
    <submittedName>
        <fullName evidence="3">Arylsulfatase</fullName>
        <ecNumber evidence="3">3.1.6.1</ecNumber>
    </submittedName>
</protein>
<dbReference type="Pfam" id="PF00884">
    <property type="entry name" value="Sulfatase"/>
    <property type="match status" value="1"/>
</dbReference>
<reference evidence="3 4" key="1">
    <citation type="submission" date="2019-02" db="EMBL/GenBank/DDBJ databases">
        <title>Deep-cultivation of Planctomycetes and their phenomic and genomic characterization uncovers novel biology.</title>
        <authorList>
            <person name="Wiegand S."/>
            <person name="Jogler M."/>
            <person name="Boedeker C."/>
            <person name="Pinto D."/>
            <person name="Vollmers J."/>
            <person name="Rivas-Marin E."/>
            <person name="Kohn T."/>
            <person name="Peeters S.H."/>
            <person name="Heuer A."/>
            <person name="Rast P."/>
            <person name="Oberbeckmann S."/>
            <person name="Bunk B."/>
            <person name="Jeske O."/>
            <person name="Meyerdierks A."/>
            <person name="Storesund J.E."/>
            <person name="Kallscheuer N."/>
            <person name="Luecker S."/>
            <person name="Lage O.M."/>
            <person name="Pohl T."/>
            <person name="Merkel B.J."/>
            <person name="Hornburger P."/>
            <person name="Mueller R.-W."/>
            <person name="Bruemmer F."/>
            <person name="Labrenz M."/>
            <person name="Spormann A.M."/>
            <person name="Op Den Camp H."/>
            <person name="Overmann J."/>
            <person name="Amann R."/>
            <person name="Jetten M.S.M."/>
            <person name="Mascher T."/>
            <person name="Medema M.H."/>
            <person name="Devos D.P."/>
            <person name="Kaster A.-K."/>
            <person name="Ovreas L."/>
            <person name="Rohde M."/>
            <person name="Galperin M.Y."/>
            <person name="Jogler C."/>
        </authorList>
    </citation>
    <scope>NUCLEOTIDE SEQUENCE [LARGE SCALE GENOMIC DNA]</scope>
    <source>
        <strain evidence="3 4">Pla52n</strain>
    </source>
</reference>
<keyword evidence="1" id="KW-0732">Signal</keyword>
<keyword evidence="4" id="KW-1185">Reference proteome</keyword>
<name>A0A5C6B506_9BACT</name>
<dbReference type="InterPro" id="IPR000917">
    <property type="entry name" value="Sulfatase_N"/>
</dbReference>
<dbReference type="RefSeq" id="WP_146518797.1">
    <property type="nucleotide sequence ID" value="NZ_CP151726.1"/>
</dbReference>
<dbReference type="EMBL" id="SJPN01000002">
    <property type="protein sequence ID" value="TWU05564.1"/>
    <property type="molecule type" value="Genomic_DNA"/>
</dbReference>
<dbReference type="PANTHER" id="PTHR43751">
    <property type="entry name" value="SULFATASE"/>
    <property type="match status" value="1"/>
</dbReference>
<evidence type="ECO:0000256" key="1">
    <source>
        <dbReference type="SAM" id="SignalP"/>
    </source>
</evidence>
<proteinExistence type="predicted"/>
<dbReference type="Gene3D" id="3.40.720.10">
    <property type="entry name" value="Alkaline Phosphatase, subunit A"/>
    <property type="match status" value="1"/>
</dbReference>
<accession>A0A5C6B506</accession>
<gene>
    <name evidence="3" type="ORF">Pla52n_12780</name>
</gene>
<feature type="signal peptide" evidence="1">
    <location>
        <begin position="1"/>
        <end position="31"/>
    </location>
</feature>
<organism evidence="3 4">
    <name type="scientific">Stieleria varia</name>
    <dbReference type="NCBI Taxonomy" id="2528005"/>
    <lineage>
        <taxon>Bacteria</taxon>
        <taxon>Pseudomonadati</taxon>
        <taxon>Planctomycetota</taxon>
        <taxon>Planctomycetia</taxon>
        <taxon>Pirellulales</taxon>
        <taxon>Pirellulaceae</taxon>
        <taxon>Stieleria</taxon>
    </lineage>
</organism>
<keyword evidence="3" id="KW-0378">Hydrolase</keyword>
<dbReference type="PANTHER" id="PTHR43751:SF1">
    <property type="entry name" value="SULFATASE ATSG-RELATED"/>
    <property type="match status" value="1"/>
</dbReference>